<dbReference type="EMBL" id="BMSL01000009">
    <property type="protein sequence ID" value="GGS43589.1"/>
    <property type="molecule type" value="Genomic_DNA"/>
</dbReference>
<evidence type="ECO:0000313" key="2">
    <source>
        <dbReference type="Proteomes" id="UP000653493"/>
    </source>
</evidence>
<protein>
    <submittedName>
        <fullName evidence="1">Uncharacterized protein</fullName>
    </submittedName>
</protein>
<gene>
    <name evidence="1" type="ORF">GCM10010238_36640</name>
</gene>
<accession>A0A918GML9</accession>
<comment type="caution">
    <text evidence="1">The sequence shown here is derived from an EMBL/GenBank/DDBJ whole genome shotgun (WGS) entry which is preliminary data.</text>
</comment>
<sequence length="217" mass="23344">MHAKPLGRIAGELLHRRPGGWRSGDPVGPDAFGLDAEKVGGFTAGTLDGPAEARFAEEVALVLPLSWSLTPRAEERLSEVGRHLGGRRQLLEWLDRHPGLPRLTARLFALMDNLDHFSERPPVIEAVSALRDRGAPPAELRDVLPPETTEETLADVAQRIEELLGRQEAPEAARVALATAGWLRGAGDAAPGSPEAAEMSEVMSRLRTDIAEAADVP</sequence>
<proteinExistence type="predicted"/>
<reference evidence="1" key="1">
    <citation type="journal article" date="2014" name="Int. J. Syst. Evol. Microbiol.">
        <title>Complete genome sequence of Corynebacterium casei LMG S-19264T (=DSM 44701T), isolated from a smear-ripened cheese.</title>
        <authorList>
            <consortium name="US DOE Joint Genome Institute (JGI-PGF)"/>
            <person name="Walter F."/>
            <person name="Albersmeier A."/>
            <person name="Kalinowski J."/>
            <person name="Ruckert C."/>
        </authorList>
    </citation>
    <scope>NUCLEOTIDE SEQUENCE</scope>
    <source>
        <strain evidence="1">JCM 4234</strain>
    </source>
</reference>
<dbReference type="Proteomes" id="UP000653493">
    <property type="component" value="Unassembled WGS sequence"/>
</dbReference>
<organism evidence="1 2">
    <name type="scientific">Streptomyces griseoviridis</name>
    <dbReference type="NCBI Taxonomy" id="45398"/>
    <lineage>
        <taxon>Bacteria</taxon>
        <taxon>Bacillati</taxon>
        <taxon>Actinomycetota</taxon>
        <taxon>Actinomycetes</taxon>
        <taxon>Kitasatosporales</taxon>
        <taxon>Streptomycetaceae</taxon>
        <taxon>Streptomyces</taxon>
    </lineage>
</organism>
<keyword evidence="2" id="KW-1185">Reference proteome</keyword>
<evidence type="ECO:0000313" key="1">
    <source>
        <dbReference type="EMBL" id="GGS43589.1"/>
    </source>
</evidence>
<reference evidence="1" key="2">
    <citation type="submission" date="2020-09" db="EMBL/GenBank/DDBJ databases">
        <authorList>
            <person name="Sun Q."/>
            <person name="Ohkuma M."/>
        </authorList>
    </citation>
    <scope>NUCLEOTIDE SEQUENCE</scope>
    <source>
        <strain evidence="1">JCM 4234</strain>
    </source>
</reference>
<name>A0A918GML9_STRGD</name>
<dbReference type="AlphaFoldDB" id="A0A918GML9"/>